<dbReference type="AlphaFoldDB" id="A0A9X0DF72"/>
<keyword evidence="2" id="KW-1185">Reference proteome</keyword>
<comment type="caution">
    <text evidence="1">The sequence shown here is derived from an EMBL/GenBank/DDBJ whole genome shotgun (WGS) entry which is preliminary data.</text>
</comment>
<gene>
    <name evidence="1" type="ORF">OCU04_012338</name>
</gene>
<accession>A0A9X0DF72</accession>
<dbReference type="Proteomes" id="UP001152300">
    <property type="component" value="Unassembled WGS sequence"/>
</dbReference>
<proteinExistence type="predicted"/>
<organism evidence="1 2">
    <name type="scientific">Sclerotinia nivalis</name>
    <dbReference type="NCBI Taxonomy" id="352851"/>
    <lineage>
        <taxon>Eukaryota</taxon>
        <taxon>Fungi</taxon>
        <taxon>Dikarya</taxon>
        <taxon>Ascomycota</taxon>
        <taxon>Pezizomycotina</taxon>
        <taxon>Leotiomycetes</taxon>
        <taxon>Helotiales</taxon>
        <taxon>Sclerotiniaceae</taxon>
        <taxon>Sclerotinia</taxon>
    </lineage>
</organism>
<name>A0A9X0DF72_9HELO</name>
<protein>
    <submittedName>
        <fullName evidence="1">Uncharacterized protein</fullName>
    </submittedName>
</protein>
<sequence>MWMTEVVAVAGSNTSAVLAGVTARAFERTRGKEGKILWLMTSGAQAQTINSTITTKLRYHI</sequence>
<evidence type="ECO:0000313" key="2">
    <source>
        <dbReference type="Proteomes" id="UP001152300"/>
    </source>
</evidence>
<reference evidence="1" key="1">
    <citation type="submission" date="2022-11" db="EMBL/GenBank/DDBJ databases">
        <title>Genome Resource of Sclerotinia nivalis Strain SnTB1, a Plant Pathogen Isolated from American Ginseng.</title>
        <authorList>
            <person name="Fan S."/>
        </authorList>
    </citation>
    <scope>NUCLEOTIDE SEQUENCE</scope>
    <source>
        <strain evidence="1">SnTB1</strain>
    </source>
</reference>
<evidence type="ECO:0000313" key="1">
    <source>
        <dbReference type="EMBL" id="KAJ8059387.1"/>
    </source>
</evidence>
<dbReference type="EMBL" id="JAPEIS010000015">
    <property type="protein sequence ID" value="KAJ8059387.1"/>
    <property type="molecule type" value="Genomic_DNA"/>
</dbReference>